<reference evidence="1" key="1">
    <citation type="submission" date="2022-01" db="EMBL/GenBank/DDBJ databases">
        <title>Complete genome of Methanomicrobium antiquum DSM 21220.</title>
        <authorList>
            <person name="Chen S.-C."/>
            <person name="You Y.-T."/>
            <person name="Zhou Y.-Z."/>
            <person name="Lai M.-C."/>
        </authorList>
    </citation>
    <scope>NUCLEOTIDE SEQUENCE</scope>
    <source>
        <strain evidence="1">DSM 21220</strain>
    </source>
</reference>
<dbReference type="GeneID" id="79949077"/>
<dbReference type="Proteomes" id="UP001218895">
    <property type="component" value="Chromosome"/>
</dbReference>
<name>A0AAF0FP96_9EURY</name>
<dbReference type="AlphaFoldDB" id="A0AAF0FP96"/>
<accession>A0AAF0FP96</accession>
<sequence length="212" mass="23931">MKTKAVILTFSVLLTLVFLSGCIASDDTGKSAESLITGKWVSDKPVDTASLSYAISDDLKNNLSFTELWSYEGNWSYNGTTDDGYDEYIAAYKNGDTCSFFTSDLAPGLFDIDGYTYTKVNESEVSGDEPITGIWIDENSEYDYKATLVFNEDKTMKENWEYYGFVEYLELLENGDYKYNLTYAHEDWNSNVCVSKAGDVFTDSEGNKFHKI</sequence>
<dbReference type="PROSITE" id="PS51257">
    <property type="entry name" value="PROKAR_LIPOPROTEIN"/>
    <property type="match status" value="1"/>
</dbReference>
<proteinExistence type="predicted"/>
<dbReference type="KEGG" id="manq:L1994_01740"/>
<organism evidence="1 2">
    <name type="scientific">Methanomicrobium antiquum</name>
    <dbReference type="NCBI Taxonomy" id="487686"/>
    <lineage>
        <taxon>Archaea</taxon>
        <taxon>Methanobacteriati</taxon>
        <taxon>Methanobacteriota</taxon>
        <taxon>Stenosarchaea group</taxon>
        <taxon>Methanomicrobia</taxon>
        <taxon>Methanomicrobiales</taxon>
        <taxon>Methanomicrobiaceae</taxon>
        <taxon>Methanomicrobium</taxon>
    </lineage>
</organism>
<evidence type="ECO:0000313" key="1">
    <source>
        <dbReference type="EMBL" id="WFN37140.1"/>
    </source>
</evidence>
<gene>
    <name evidence="1" type="ORF">L1994_01740</name>
</gene>
<dbReference type="EMBL" id="CP091092">
    <property type="protein sequence ID" value="WFN37140.1"/>
    <property type="molecule type" value="Genomic_DNA"/>
</dbReference>
<evidence type="ECO:0000313" key="2">
    <source>
        <dbReference type="Proteomes" id="UP001218895"/>
    </source>
</evidence>
<keyword evidence="2" id="KW-1185">Reference proteome</keyword>
<protein>
    <recommendedName>
        <fullName evidence="3">Lipoprotein</fullName>
    </recommendedName>
</protein>
<dbReference type="RefSeq" id="WP_278099979.1">
    <property type="nucleotide sequence ID" value="NZ_CP091092.1"/>
</dbReference>
<evidence type="ECO:0008006" key="3">
    <source>
        <dbReference type="Google" id="ProtNLM"/>
    </source>
</evidence>